<keyword evidence="3 10" id="KW-0819">tRNA processing</keyword>
<dbReference type="NCBIfam" id="TIGR00450">
    <property type="entry name" value="mnmE_trmE_thdF"/>
    <property type="match status" value="1"/>
</dbReference>
<dbReference type="Gene3D" id="1.20.120.430">
    <property type="entry name" value="tRNA modification GTPase MnmE domain 2"/>
    <property type="match status" value="1"/>
</dbReference>
<dbReference type="PROSITE" id="PS51709">
    <property type="entry name" value="G_TRME"/>
    <property type="match status" value="1"/>
</dbReference>
<dbReference type="EC" id="3.6.-.-" evidence="10"/>
<evidence type="ECO:0000256" key="5">
    <source>
        <dbReference type="ARBA" id="ARBA00022741"/>
    </source>
</evidence>
<feature type="binding site" evidence="10">
    <location>
        <begin position="252"/>
        <end position="258"/>
    </location>
    <ligand>
        <name>GTP</name>
        <dbReference type="ChEBI" id="CHEBI:37565"/>
    </ligand>
</feature>
<dbReference type="Pfam" id="PF12631">
    <property type="entry name" value="MnmE_helical"/>
    <property type="match status" value="1"/>
</dbReference>
<dbReference type="PANTHER" id="PTHR42714">
    <property type="entry name" value="TRNA MODIFICATION GTPASE GTPBP3"/>
    <property type="match status" value="1"/>
</dbReference>
<feature type="binding site" evidence="10">
    <location>
        <position position="237"/>
    </location>
    <ligand>
        <name>Mg(2+)</name>
        <dbReference type="ChEBI" id="CHEBI:18420"/>
    </ligand>
</feature>
<evidence type="ECO:0000256" key="11">
    <source>
        <dbReference type="RuleBase" id="RU003313"/>
    </source>
</evidence>
<dbReference type="GO" id="GO:0003924">
    <property type="term" value="F:GTPase activity"/>
    <property type="evidence" value="ECO:0007669"/>
    <property type="project" value="UniProtKB-UniRule"/>
</dbReference>
<reference evidence="13 14" key="1">
    <citation type="journal article" date="2015" name="Stand. Genomic Sci.">
        <title>Genomic Encyclopedia of Bacterial and Archaeal Type Strains, Phase III: the genomes of soil and plant-associated and newly described type strains.</title>
        <authorList>
            <person name="Whitman W.B."/>
            <person name="Woyke T."/>
            <person name="Klenk H.P."/>
            <person name="Zhou Y."/>
            <person name="Lilburn T.G."/>
            <person name="Beck B.J."/>
            <person name="De Vos P."/>
            <person name="Vandamme P."/>
            <person name="Eisen J.A."/>
            <person name="Garrity G."/>
            <person name="Hugenholtz P."/>
            <person name="Kyrpides N.C."/>
        </authorList>
    </citation>
    <scope>NUCLEOTIDE SEQUENCE [LARGE SCALE GENOMIC DNA]</scope>
    <source>
        <strain evidence="13 14">CV53</strain>
    </source>
</reference>
<comment type="similarity">
    <text evidence="1 10 11">Belongs to the TRAFAC class TrmE-Era-EngA-EngB-Septin-like GTPase superfamily. TrmE GTPase family.</text>
</comment>
<dbReference type="HAMAP" id="MF_00379">
    <property type="entry name" value="GTPase_MnmE"/>
    <property type="match status" value="1"/>
</dbReference>
<evidence type="ECO:0000256" key="8">
    <source>
        <dbReference type="ARBA" id="ARBA00022958"/>
    </source>
</evidence>
<evidence type="ECO:0000313" key="14">
    <source>
        <dbReference type="Proteomes" id="UP000295689"/>
    </source>
</evidence>
<keyword evidence="8 10" id="KW-0630">Potassium</keyword>
<dbReference type="PANTHER" id="PTHR42714:SF2">
    <property type="entry name" value="TRNA MODIFICATION GTPASE GTPBP3, MITOCHONDRIAL"/>
    <property type="match status" value="1"/>
</dbReference>
<dbReference type="InterPro" id="IPR025867">
    <property type="entry name" value="MnmE_helical"/>
</dbReference>
<dbReference type="FunFam" id="3.40.50.300:FF:000494">
    <property type="entry name" value="tRNA modification GTPase MnmE"/>
    <property type="match status" value="1"/>
</dbReference>
<dbReference type="NCBIfam" id="NF003661">
    <property type="entry name" value="PRK05291.1-3"/>
    <property type="match status" value="1"/>
</dbReference>
<feature type="binding site" evidence="10">
    <location>
        <position position="233"/>
    </location>
    <ligand>
        <name>K(+)</name>
        <dbReference type="ChEBI" id="CHEBI:29103"/>
    </ligand>
</feature>
<dbReference type="InterPro" id="IPR018948">
    <property type="entry name" value="GTP-bd_TrmE_N"/>
</dbReference>
<dbReference type="EMBL" id="SLVV01000008">
    <property type="protein sequence ID" value="TCN23916.1"/>
    <property type="molecule type" value="Genomic_DNA"/>
</dbReference>
<dbReference type="CDD" id="cd04164">
    <property type="entry name" value="trmE"/>
    <property type="match status" value="1"/>
</dbReference>
<comment type="subunit">
    <text evidence="10">Homodimer. Heterotetramer of two MnmE and two MnmG subunits.</text>
</comment>
<keyword evidence="7 10" id="KW-0460">Magnesium</keyword>
<dbReference type="CDD" id="cd14858">
    <property type="entry name" value="TrmE_N"/>
    <property type="match status" value="1"/>
</dbReference>
<evidence type="ECO:0000259" key="12">
    <source>
        <dbReference type="PROSITE" id="PS51709"/>
    </source>
</evidence>
<dbReference type="GO" id="GO:0005829">
    <property type="term" value="C:cytosol"/>
    <property type="evidence" value="ECO:0007669"/>
    <property type="project" value="TreeGrafter"/>
</dbReference>
<keyword evidence="9 10" id="KW-0342">GTP-binding</keyword>
<evidence type="ECO:0000256" key="4">
    <source>
        <dbReference type="ARBA" id="ARBA00022723"/>
    </source>
</evidence>
<dbReference type="InterPro" id="IPR006073">
    <property type="entry name" value="GTP-bd"/>
</dbReference>
<comment type="function">
    <text evidence="10">Exhibits a very high intrinsic GTPase hydrolysis rate. Involved in the addition of a carboxymethylaminomethyl (cmnm) group at the wobble position (U34) of certain tRNAs, forming tRNA-cmnm(5)s(2)U34.</text>
</comment>
<dbReference type="Proteomes" id="UP000295689">
    <property type="component" value="Unassembled WGS sequence"/>
</dbReference>
<feature type="binding site" evidence="10">
    <location>
        <begin position="277"/>
        <end position="280"/>
    </location>
    <ligand>
        <name>GTP</name>
        <dbReference type="ChEBI" id="CHEBI:37565"/>
    </ligand>
</feature>
<evidence type="ECO:0000256" key="6">
    <source>
        <dbReference type="ARBA" id="ARBA00022801"/>
    </source>
</evidence>
<feature type="binding site" evidence="10">
    <location>
        <begin position="233"/>
        <end position="238"/>
    </location>
    <ligand>
        <name>GTP</name>
        <dbReference type="ChEBI" id="CHEBI:37565"/>
    </ligand>
</feature>
<dbReference type="InterPro" id="IPR027417">
    <property type="entry name" value="P-loop_NTPase"/>
</dbReference>
<dbReference type="GO" id="GO:0042802">
    <property type="term" value="F:identical protein binding"/>
    <property type="evidence" value="ECO:0007669"/>
    <property type="project" value="UniProtKB-ARBA"/>
</dbReference>
<feature type="binding site" evidence="10">
    <location>
        <position position="257"/>
    </location>
    <ligand>
        <name>K(+)</name>
        <dbReference type="ChEBI" id="CHEBI:29103"/>
    </ligand>
</feature>
<sequence>MEFDTIVAISTPMGEGAIAIVRLSGDDAINISDRLFKGVGGKRLTDVMSHTIHYGHMVDPKTGQIAEEVMVSVMKGPKTFTKEDVVEINCHGGLVSVNRVLQLVLNQGARLAEPGEFTKRAFLNGRIDLSQAEAVIDLIRAKTDRAMNVALGQMDGRLSRLIRRLRQEILETLAHVEVNIDYPEYDDVEEMTHKMLLERSKSVKDEIEKLLQTSQQGKILREGLSTVIVGRPNVGKSSLLNSLVQENKAIVTDIPGTTRDVIEEYVNVRGVPLRLLDTAGIRETEDIVERIGVERSRQVLKEADLILLVLNYSDILTEEDKNLFKAVEGMDVIVIVNKTDLPKKMDMDELKDLAKGYKIVTTSLKEDQGIDELEEAISSLFFSGAIEAGDMTYVSNSRHIALLNQAHHAIEEAITGVEAGTPIDIVQIDLTRSWELLGEIIGDSVHESLIDQLFSQFCLGK</sequence>
<feature type="binding site" evidence="10">
    <location>
        <position position="258"/>
    </location>
    <ligand>
        <name>Mg(2+)</name>
        <dbReference type="ChEBI" id="CHEBI:18420"/>
    </ligand>
</feature>
<keyword evidence="4 10" id="KW-0479">Metal-binding</keyword>
<feature type="domain" description="TrmE-type G" evidence="12">
    <location>
        <begin position="223"/>
        <end position="382"/>
    </location>
</feature>
<dbReference type="FunFam" id="3.30.1360.120:FF:000003">
    <property type="entry name" value="tRNA modification GTPase MnmE"/>
    <property type="match status" value="1"/>
</dbReference>
<proteinExistence type="inferred from homology"/>
<dbReference type="InterPro" id="IPR027266">
    <property type="entry name" value="TrmE/GcvT-like"/>
</dbReference>
<dbReference type="RefSeq" id="WP_132007762.1">
    <property type="nucleotide sequence ID" value="NZ_JABUHM010000007.1"/>
</dbReference>
<dbReference type="GO" id="GO:0030488">
    <property type="term" value="P:tRNA methylation"/>
    <property type="evidence" value="ECO:0007669"/>
    <property type="project" value="TreeGrafter"/>
</dbReference>
<evidence type="ECO:0000313" key="13">
    <source>
        <dbReference type="EMBL" id="TCN23916.1"/>
    </source>
</evidence>
<feature type="binding site" evidence="10">
    <location>
        <position position="461"/>
    </location>
    <ligand>
        <name>(6S)-5-formyl-5,6,7,8-tetrahydrofolate</name>
        <dbReference type="ChEBI" id="CHEBI:57457"/>
    </ligand>
</feature>
<evidence type="ECO:0000256" key="3">
    <source>
        <dbReference type="ARBA" id="ARBA00022694"/>
    </source>
</evidence>
<dbReference type="SUPFAM" id="SSF52540">
    <property type="entry name" value="P-loop containing nucleoside triphosphate hydrolases"/>
    <property type="match status" value="1"/>
</dbReference>
<dbReference type="GO" id="GO:0002098">
    <property type="term" value="P:tRNA wobble uridine modification"/>
    <property type="evidence" value="ECO:0007669"/>
    <property type="project" value="TreeGrafter"/>
</dbReference>
<feature type="binding site" evidence="10">
    <location>
        <position position="126"/>
    </location>
    <ligand>
        <name>(6S)-5-formyl-5,6,7,8-tetrahydrofolate</name>
        <dbReference type="ChEBI" id="CHEBI:57457"/>
    </ligand>
</feature>
<evidence type="ECO:0000256" key="1">
    <source>
        <dbReference type="ARBA" id="ARBA00011043"/>
    </source>
</evidence>
<gene>
    <name evidence="10" type="primary">mnmE</name>
    <name evidence="10" type="synonym">trmE</name>
    <name evidence="13" type="ORF">EV146_10815</name>
</gene>
<comment type="caution">
    <text evidence="10">Lacks conserved residue(s) required for the propagation of feature annotation.</text>
</comment>
<dbReference type="NCBIfam" id="TIGR00231">
    <property type="entry name" value="small_GTP"/>
    <property type="match status" value="1"/>
</dbReference>
<dbReference type="InterPro" id="IPR005225">
    <property type="entry name" value="Small_GTP-bd"/>
</dbReference>
<dbReference type="AlphaFoldDB" id="A0A4R2BAW6"/>
<comment type="subcellular location">
    <subcellularLocation>
        <location evidence="10">Cytoplasm</location>
    </subcellularLocation>
</comment>
<comment type="cofactor">
    <cofactor evidence="10">
        <name>K(+)</name>
        <dbReference type="ChEBI" id="CHEBI:29103"/>
    </cofactor>
    <text evidence="10">Binds 1 potassium ion per subunit.</text>
</comment>
<feature type="binding site" evidence="10">
    <location>
        <position position="22"/>
    </location>
    <ligand>
        <name>(6S)-5-formyl-5,6,7,8-tetrahydrofolate</name>
        <dbReference type="ChEBI" id="CHEBI:57457"/>
    </ligand>
</feature>
<keyword evidence="6 10" id="KW-0378">Hydrolase</keyword>
<feature type="binding site" evidence="10">
    <location>
        <position position="252"/>
    </location>
    <ligand>
        <name>K(+)</name>
        <dbReference type="ChEBI" id="CHEBI:29103"/>
    </ligand>
</feature>
<dbReference type="Pfam" id="PF01926">
    <property type="entry name" value="MMR_HSR1"/>
    <property type="match status" value="1"/>
</dbReference>
<protein>
    <recommendedName>
        <fullName evidence="10">tRNA modification GTPase MnmE</fullName>
        <ecNumber evidence="10">3.6.-.-</ecNumber>
    </recommendedName>
</protein>
<feature type="binding site" evidence="10">
    <location>
        <position position="87"/>
    </location>
    <ligand>
        <name>(6S)-5-formyl-5,6,7,8-tetrahydrofolate</name>
        <dbReference type="ChEBI" id="CHEBI:57457"/>
    </ligand>
</feature>
<feature type="binding site" evidence="10">
    <location>
        <position position="254"/>
    </location>
    <ligand>
        <name>K(+)</name>
        <dbReference type="ChEBI" id="CHEBI:29103"/>
    </ligand>
</feature>
<keyword evidence="5 10" id="KW-0547">Nucleotide-binding</keyword>
<dbReference type="Pfam" id="PF10396">
    <property type="entry name" value="TrmE_N"/>
    <property type="match status" value="1"/>
</dbReference>
<dbReference type="InterPro" id="IPR027368">
    <property type="entry name" value="MnmE_dom2"/>
</dbReference>
<evidence type="ECO:0000256" key="7">
    <source>
        <dbReference type="ARBA" id="ARBA00022842"/>
    </source>
</evidence>
<dbReference type="GO" id="GO:0005525">
    <property type="term" value="F:GTP binding"/>
    <property type="evidence" value="ECO:0007669"/>
    <property type="project" value="UniProtKB-UniRule"/>
</dbReference>
<keyword evidence="2 10" id="KW-0963">Cytoplasm</keyword>
<name>A0A4R2BAW6_9BACI</name>
<dbReference type="PRINTS" id="PR00449">
    <property type="entry name" value="RASTRNSFRMNG"/>
</dbReference>
<evidence type="ECO:0000256" key="10">
    <source>
        <dbReference type="HAMAP-Rule" id="MF_00379"/>
    </source>
</evidence>
<organism evidence="13 14">
    <name type="scientific">Mesobacillus foraminis</name>
    <dbReference type="NCBI Taxonomy" id="279826"/>
    <lineage>
        <taxon>Bacteria</taxon>
        <taxon>Bacillati</taxon>
        <taxon>Bacillota</taxon>
        <taxon>Bacilli</taxon>
        <taxon>Bacillales</taxon>
        <taxon>Bacillaceae</taxon>
        <taxon>Mesobacillus</taxon>
    </lineage>
</organism>
<accession>A0A4R2BAW6</accession>
<dbReference type="InterPro" id="IPR004520">
    <property type="entry name" value="GTPase_MnmE"/>
</dbReference>
<keyword evidence="14" id="KW-1185">Reference proteome</keyword>
<dbReference type="InterPro" id="IPR031168">
    <property type="entry name" value="G_TrmE"/>
</dbReference>
<comment type="caution">
    <text evidence="13">The sequence shown here is derived from an EMBL/GenBank/DDBJ whole genome shotgun (WGS) entry which is preliminary data.</text>
</comment>
<evidence type="ECO:0000256" key="2">
    <source>
        <dbReference type="ARBA" id="ARBA00022490"/>
    </source>
</evidence>
<dbReference type="Gene3D" id="3.40.50.300">
    <property type="entry name" value="P-loop containing nucleotide triphosphate hydrolases"/>
    <property type="match status" value="1"/>
</dbReference>
<evidence type="ECO:0000256" key="9">
    <source>
        <dbReference type="ARBA" id="ARBA00023134"/>
    </source>
</evidence>
<dbReference type="Gene3D" id="3.30.1360.120">
    <property type="entry name" value="Probable tRNA modification gtpase trme, domain 1"/>
    <property type="match status" value="1"/>
</dbReference>
<dbReference type="GO" id="GO:0046872">
    <property type="term" value="F:metal ion binding"/>
    <property type="evidence" value="ECO:0007669"/>
    <property type="project" value="UniProtKB-KW"/>
</dbReference>